<name>A0A239WE24_9ACTN</name>
<evidence type="ECO:0000256" key="2">
    <source>
        <dbReference type="ARBA" id="ARBA00005049"/>
    </source>
</evidence>
<dbReference type="CDD" id="cd02439">
    <property type="entry name" value="DMB-PRT_CobT"/>
    <property type="match status" value="1"/>
</dbReference>
<dbReference type="FunFam" id="3.40.50.10210:FF:000001">
    <property type="entry name" value="Nicotinate-nucleotide--dimethylbenzimidazole phosphoribosyltransferase"/>
    <property type="match status" value="1"/>
</dbReference>
<comment type="catalytic activity">
    <reaction evidence="10 11">
        <text>5,6-dimethylbenzimidazole + nicotinate beta-D-ribonucleotide = alpha-ribazole 5'-phosphate + nicotinate + H(+)</text>
        <dbReference type="Rhea" id="RHEA:11196"/>
        <dbReference type="ChEBI" id="CHEBI:15378"/>
        <dbReference type="ChEBI" id="CHEBI:15890"/>
        <dbReference type="ChEBI" id="CHEBI:32544"/>
        <dbReference type="ChEBI" id="CHEBI:57502"/>
        <dbReference type="ChEBI" id="CHEBI:57918"/>
        <dbReference type="EC" id="2.4.2.21"/>
    </reaction>
</comment>
<dbReference type="NCBIfam" id="NF000996">
    <property type="entry name" value="PRK00105.1"/>
    <property type="match status" value="1"/>
</dbReference>
<gene>
    <name evidence="11 12" type="primary">cobT</name>
    <name evidence="12" type="ORF">SAMEA4412665_00799</name>
</gene>
<dbReference type="SUPFAM" id="SSF52733">
    <property type="entry name" value="Nicotinate mononucleotide:5,6-dimethylbenzimidazole phosphoribosyltransferase (CobT)"/>
    <property type="match status" value="1"/>
</dbReference>
<reference evidence="12 13" key="1">
    <citation type="submission" date="2017-06" db="EMBL/GenBank/DDBJ databases">
        <authorList>
            <consortium name="Pathogen Informatics"/>
        </authorList>
    </citation>
    <scope>NUCLEOTIDE SEQUENCE [LARGE SCALE GENOMIC DNA]</scope>
    <source>
        <strain evidence="12 13">NCTC11865</strain>
    </source>
</reference>
<evidence type="ECO:0000256" key="8">
    <source>
        <dbReference type="ARBA" id="ARBA00022679"/>
    </source>
</evidence>
<comment type="pathway">
    <text evidence="2 11">Nucleoside biosynthesis; alpha-ribazole biosynthesis; alpha-ribazole from 5,6-dimethylbenzimidazole: step 1/2.</text>
</comment>
<dbReference type="GO" id="GO:0008939">
    <property type="term" value="F:nicotinate-nucleotide-dimethylbenzimidazole phosphoribosyltransferase activity"/>
    <property type="evidence" value="ECO:0007669"/>
    <property type="project" value="UniProtKB-UniRule"/>
</dbReference>
<comment type="function">
    <text evidence="1 11">Catalyzes the synthesis of alpha-ribazole-5'-phosphate from nicotinate mononucleotide (NAMN) and 5,6-dimethylbenzimidazole (DMB).</text>
</comment>
<keyword evidence="7 11" id="KW-0328">Glycosyltransferase</keyword>
<dbReference type="HAMAP" id="MF_00230">
    <property type="entry name" value="CobT"/>
    <property type="match status" value="1"/>
</dbReference>
<dbReference type="UniPathway" id="UPA00061">
    <property type="reaction ID" value="UER00516"/>
</dbReference>
<evidence type="ECO:0000256" key="7">
    <source>
        <dbReference type="ARBA" id="ARBA00022676"/>
    </source>
</evidence>
<dbReference type="Gene3D" id="1.10.1610.10">
    <property type="match status" value="1"/>
</dbReference>
<evidence type="ECO:0000313" key="13">
    <source>
        <dbReference type="Proteomes" id="UP000215332"/>
    </source>
</evidence>
<evidence type="ECO:0000256" key="10">
    <source>
        <dbReference type="ARBA" id="ARBA00047340"/>
    </source>
</evidence>
<evidence type="ECO:0000256" key="6">
    <source>
        <dbReference type="ARBA" id="ARBA00022573"/>
    </source>
</evidence>
<dbReference type="EC" id="2.4.2.21" evidence="4 11"/>
<evidence type="ECO:0000256" key="11">
    <source>
        <dbReference type="HAMAP-Rule" id="MF_00230"/>
    </source>
</evidence>
<dbReference type="PANTHER" id="PTHR43463">
    <property type="entry name" value="NICOTINATE-NUCLEOTIDE--DIMETHYLBENZIMIDAZOLE PHOSPHORIBOSYLTRANSFERASE"/>
    <property type="match status" value="1"/>
</dbReference>
<dbReference type="PANTHER" id="PTHR43463:SF1">
    <property type="entry name" value="NICOTINATE-NUCLEOTIDE--DIMETHYLBENZIMIDAZOLE PHOSPHORIBOSYLTRANSFERASE"/>
    <property type="match status" value="1"/>
</dbReference>
<organism evidence="12 13">
    <name type="scientific">Cutibacterium granulosum</name>
    <dbReference type="NCBI Taxonomy" id="33011"/>
    <lineage>
        <taxon>Bacteria</taxon>
        <taxon>Bacillati</taxon>
        <taxon>Actinomycetota</taxon>
        <taxon>Actinomycetes</taxon>
        <taxon>Propionibacteriales</taxon>
        <taxon>Propionibacteriaceae</taxon>
        <taxon>Cutibacterium</taxon>
    </lineage>
</organism>
<dbReference type="Gene3D" id="3.40.50.10210">
    <property type="match status" value="1"/>
</dbReference>
<keyword evidence="8 11" id="KW-0808">Transferase</keyword>
<protein>
    <recommendedName>
        <fullName evidence="5 11">Nicotinate-nucleotide--dimethylbenzimidazole phosphoribosyltransferase</fullName>
        <shortName evidence="11">NN:DBI PRT</shortName>
        <ecNumber evidence="4 11">2.4.2.21</ecNumber>
    </recommendedName>
    <alternativeName>
        <fullName evidence="9 11">N(1)-alpha-phosphoribosyltransferase</fullName>
    </alternativeName>
</protein>
<dbReference type="eggNOG" id="COG2038">
    <property type="taxonomic scope" value="Bacteria"/>
</dbReference>
<dbReference type="InterPro" id="IPR003200">
    <property type="entry name" value="Nict_dMeBzImd_PRibTrfase"/>
</dbReference>
<feature type="active site" description="Proton acceptor" evidence="11">
    <location>
        <position position="330"/>
    </location>
</feature>
<comment type="similarity">
    <text evidence="3 11">Belongs to the CobT family.</text>
</comment>
<keyword evidence="6 11" id="KW-0169">Cobalamin biosynthesis</keyword>
<dbReference type="Proteomes" id="UP000215332">
    <property type="component" value="Chromosome 1"/>
</dbReference>
<dbReference type="NCBIfam" id="TIGR03160">
    <property type="entry name" value="cobT_DBIPRT"/>
    <property type="match status" value="1"/>
</dbReference>
<proteinExistence type="inferred from homology"/>
<evidence type="ECO:0000256" key="1">
    <source>
        <dbReference type="ARBA" id="ARBA00002197"/>
    </source>
</evidence>
<dbReference type="InterPro" id="IPR036087">
    <property type="entry name" value="Nict_dMeBzImd_PRibTrfase_sf"/>
</dbReference>
<dbReference type="GO" id="GO:0009236">
    <property type="term" value="P:cobalamin biosynthetic process"/>
    <property type="evidence" value="ECO:0007669"/>
    <property type="project" value="UniProtKB-UniRule"/>
</dbReference>
<dbReference type="EMBL" id="LT906441">
    <property type="protein sequence ID" value="SNV32439.1"/>
    <property type="molecule type" value="Genomic_DNA"/>
</dbReference>
<accession>A0A239WE24</accession>
<sequence>MSVRLPASLPPQSLLARTARAITPVDPRIRQEAHERQQILTKPEGSLGLLEALSEQLCAIYGQVPGPIPSHPVVGLFAGDHGVCAQGVSPDPQEITYQQAINMAAGGAGVGVLTRQMGGKVIVTDVGILKDLPVGTGVVDRKIQHGTDDISVGPAMSLDDAVTAFEVGIQTGLNAIDGGADTLIAGEMGIGNTTPAAALIALFTGKPAKEVTGHGAGADERRRAHKIAVVDKALAVNEPDAADPVTAMALVGGFELAAMAGLMLAGASRHVPIVIDGVLACSAALTATAIAPATLDYLVAGHAGAEPGIVAATEKLGLPALLDLGMRLGEGSGAILAFPIVQAAAHIMAEMTTFDEVGVTDVKVTGQTDFPGSAEAGASKDAVR</sequence>
<dbReference type="InterPro" id="IPR017846">
    <property type="entry name" value="Nict_dMeBzImd_PRibTrfase_bact"/>
</dbReference>
<dbReference type="AlphaFoldDB" id="A0A239WE24"/>
<evidence type="ECO:0000256" key="3">
    <source>
        <dbReference type="ARBA" id="ARBA00007110"/>
    </source>
</evidence>
<evidence type="ECO:0000256" key="4">
    <source>
        <dbReference type="ARBA" id="ARBA00011991"/>
    </source>
</evidence>
<evidence type="ECO:0000256" key="5">
    <source>
        <dbReference type="ARBA" id="ARBA00015486"/>
    </source>
</evidence>
<evidence type="ECO:0000313" key="12">
    <source>
        <dbReference type="EMBL" id="SNV32439.1"/>
    </source>
</evidence>
<evidence type="ECO:0000256" key="9">
    <source>
        <dbReference type="ARBA" id="ARBA00030686"/>
    </source>
</evidence>
<dbReference type="InterPro" id="IPR023195">
    <property type="entry name" value="Nict_dMeBzImd_PRibTrfase_N"/>
</dbReference>
<dbReference type="Pfam" id="PF02277">
    <property type="entry name" value="DBI_PRT"/>
    <property type="match status" value="1"/>
</dbReference>
<dbReference type="KEGG" id="cgrn:4412665_00799"/>